<name>A0A1H6F4H5_9GAMM</name>
<sequence length="51" mass="5294">MAKFALLIFGSLTLGAAYLTAYDVGVQEASAYHSQSVRQGSAGHSRYGGGK</sequence>
<dbReference type="AlphaFoldDB" id="A0A1H6F4H5"/>
<evidence type="ECO:0000256" key="1">
    <source>
        <dbReference type="SAM" id="SignalP"/>
    </source>
</evidence>
<feature type="chain" id="PRO_5015065434" evidence="1">
    <location>
        <begin position="22"/>
        <end position="51"/>
    </location>
</feature>
<dbReference type="EMBL" id="FMSV02000146">
    <property type="protein sequence ID" value="SEH05030.1"/>
    <property type="molecule type" value="Genomic_DNA"/>
</dbReference>
<feature type="signal peptide" evidence="1">
    <location>
        <begin position="1"/>
        <end position="21"/>
    </location>
</feature>
<keyword evidence="4" id="KW-1185">Reference proteome</keyword>
<organism evidence="3 4">
    <name type="scientific">Candidatus Venteria ishoeyi</name>
    <dbReference type="NCBI Taxonomy" id="1899563"/>
    <lineage>
        <taxon>Bacteria</taxon>
        <taxon>Pseudomonadati</taxon>
        <taxon>Pseudomonadota</taxon>
        <taxon>Gammaproteobacteria</taxon>
        <taxon>Thiotrichales</taxon>
        <taxon>Thiotrichaceae</taxon>
        <taxon>Venteria</taxon>
    </lineage>
</organism>
<keyword evidence="1" id="KW-0732">Signal</keyword>
<proteinExistence type="predicted"/>
<reference evidence="3 4" key="1">
    <citation type="submission" date="2016-10" db="EMBL/GenBank/DDBJ databases">
        <authorList>
            <person name="de Groot N.N."/>
        </authorList>
    </citation>
    <scope>NUCLEOTIDE SEQUENCE [LARGE SCALE GENOMIC DNA]</scope>
    <source>
        <strain evidence="3">MBHS1</strain>
    </source>
</reference>
<protein>
    <submittedName>
        <fullName evidence="3">Uncharacterized protein</fullName>
    </submittedName>
</protein>
<evidence type="ECO:0000313" key="4">
    <source>
        <dbReference type="Proteomes" id="UP000236724"/>
    </source>
</evidence>
<dbReference type="EMBL" id="FMSV02000135">
    <property type="protein sequence ID" value="SEH04932.1"/>
    <property type="molecule type" value="Genomic_DNA"/>
</dbReference>
<evidence type="ECO:0000313" key="2">
    <source>
        <dbReference type="EMBL" id="SEH04932.1"/>
    </source>
</evidence>
<gene>
    <name evidence="2" type="ORF">MBHS_00785</name>
    <name evidence="3" type="ORF">MBHS_00883</name>
</gene>
<dbReference type="Proteomes" id="UP000236724">
    <property type="component" value="Unassembled WGS sequence"/>
</dbReference>
<dbReference type="RefSeq" id="WP_177428206.1">
    <property type="nucleotide sequence ID" value="NZ_FMSV02000135.1"/>
</dbReference>
<evidence type="ECO:0000313" key="3">
    <source>
        <dbReference type="EMBL" id="SEH05030.1"/>
    </source>
</evidence>
<accession>A0A1H6F4H5</accession>